<proteinExistence type="predicted"/>
<gene>
    <name evidence="2" type="ORF">AWN90_23460</name>
</gene>
<dbReference type="RefSeq" id="WP_067586940.1">
    <property type="nucleotide sequence ID" value="NZ_JABMCZ010000005.1"/>
</dbReference>
<dbReference type="InterPro" id="IPR010451">
    <property type="entry name" value="Acetoacetate_decarboxylase"/>
</dbReference>
<sequence length="325" mass="35840">MAQWPTPDDRFAEAPDARLRWRPAGLRARVRSMPQNTTTRPHHPLIPNPTGPVPGVARFPRELIFTLTYLTDKAALAGLLPEGFEPADPPMVQFRYRFSDQLDWALNSSHDAVGVSVPCRITHAGRAYEGVHWLALWENDFTAVILGREVFGVAKLGADIHHQSHTDGEHRATLSEAGRPLIELRFRTGQQLHGTELDELRRRGAANHVLGYKQIPNARNDGIIMAHPTIYRHTVTIDRAWDGDGEVIVHQPDPAVHVGSAPLITSIRALPLLQPLAAVLTTGSAELDMATGRELTDHEPSDPASGSRYPAARPMSLWFPTGQSS</sequence>
<dbReference type="InterPro" id="IPR023375">
    <property type="entry name" value="ADC_dom_sf"/>
</dbReference>
<protein>
    <recommendedName>
        <fullName evidence="4">Acetoacetate decarboxylase</fullName>
    </recommendedName>
</protein>
<feature type="region of interest" description="Disordered" evidence="1">
    <location>
        <begin position="293"/>
        <end position="325"/>
    </location>
</feature>
<dbReference type="OrthoDB" id="47893at2"/>
<accession>A0A164P0W4</accession>
<evidence type="ECO:0008006" key="4">
    <source>
        <dbReference type="Google" id="ProtNLM"/>
    </source>
</evidence>
<evidence type="ECO:0000313" key="2">
    <source>
        <dbReference type="EMBL" id="KZM74968.1"/>
    </source>
</evidence>
<comment type="caution">
    <text evidence="2">The sequence shown here is derived from an EMBL/GenBank/DDBJ whole genome shotgun (WGS) entry which is preliminary data.</text>
</comment>
<dbReference type="Gene3D" id="2.40.400.10">
    <property type="entry name" value="Acetoacetate decarboxylase-like"/>
    <property type="match status" value="1"/>
</dbReference>
<feature type="region of interest" description="Disordered" evidence="1">
    <location>
        <begin position="33"/>
        <end position="52"/>
    </location>
</feature>
<dbReference type="Pfam" id="PF06314">
    <property type="entry name" value="ADC"/>
    <property type="match status" value="1"/>
</dbReference>
<dbReference type="AlphaFoldDB" id="A0A164P0W4"/>
<name>A0A164P0W4_9NOCA</name>
<keyword evidence="3" id="KW-1185">Reference proteome</keyword>
<dbReference type="GO" id="GO:0016829">
    <property type="term" value="F:lyase activity"/>
    <property type="evidence" value="ECO:0007669"/>
    <property type="project" value="InterPro"/>
</dbReference>
<evidence type="ECO:0000256" key="1">
    <source>
        <dbReference type="SAM" id="MobiDB-lite"/>
    </source>
</evidence>
<dbReference type="Proteomes" id="UP000076512">
    <property type="component" value="Unassembled WGS sequence"/>
</dbReference>
<dbReference type="STRING" id="455432.AWN90_23460"/>
<dbReference type="SUPFAM" id="SSF160104">
    <property type="entry name" value="Acetoacetate decarboxylase-like"/>
    <property type="match status" value="1"/>
</dbReference>
<organism evidence="2 3">
    <name type="scientific">Nocardia terpenica</name>
    <dbReference type="NCBI Taxonomy" id="455432"/>
    <lineage>
        <taxon>Bacteria</taxon>
        <taxon>Bacillati</taxon>
        <taxon>Actinomycetota</taxon>
        <taxon>Actinomycetes</taxon>
        <taxon>Mycobacteriales</taxon>
        <taxon>Nocardiaceae</taxon>
        <taxon>Nocardia</taxon>
    </lineage>
</organism>
<dbReference type="EMBL" id="LWGR01000004">
    <property type="protein sequence ID" value="KZM74968.1"/>
    <property type="molecule type" value="Genomic_DNA"/>
</dbReference>
<reference evidence="2 3" key="1">
    <citation type="submission" date="2016-04" db="EMBL/GenBank/DDBJ databases">
        <authorList>
            <person name="Evans L.H."/>
            <person name="Alamgir A."/>
            <person name="Owens N."/>
            <person name="Weber N.D."/>
            <person name="Virtaneva K."/>
            <person name="Barbian K."/>
            <person name="Babar A."/>
            <person name="Rosenke K."/>
        </authorList>
    </citation>
    <scope>NUCLEOTIDE SEQUENCE [LARGE SCALE GENOMIC DNA]</scope>
    <source>
        <strain evidence="2 3">IFM 0406</strain>
    </source>
</reference>
<evidence type="ECO:0000313" key="3">
    <source>
        <dbReference type="Proteomes" id="UP000076512"/>
    </source>
</evidence>